<accession>A0A084VIY6</accession>
<sequence length="58" mass="6628">MVRPQHTRVPADRTIVDQLAKQSKRALNSIEIEKREDPFTTKFGYTSVTLALDRSVVI</sequence>
<dbReference type="Proteomes" id="UP000030765">
    <property type="component" value="Unassembled WGS sequence"/>
</dbReference>
<proteinExistence type="predicted"/>
<reference evidence="2" key="2">
    <citation type="submission" date="2020-05" db="UniProtKB">
        <authorList>
            <consortium name="EnsemblMetazoa"/>
        </authorList>
    </citation>
    <scope>IDENTIFICATION</scope>
</reference>
<reference evidence="1 3" key="1">
    <citation type="journal article" date="2014" name="BMC Genomics">
        <title>Genome sequence of Anopheles sinensis provides insight into genetics basis of mosquito competence for malaria parasites.</title>
        <authorList>
            <person name="Zhou D."/>
            <person name="Zhang D."/>
            <person name="Ding G."/>
            <person name="Shi L."/>
            <person name="Hou Q."/>
            <person name="Ye Y."/>
            <person name="Xu Y."/>
            <person name="Zhou H."/>
            <person name="Xiong C."/>
            <person name="Li S."/>
            <person name="Yu J."/>
            <person name="Hong S."/>
            <person name="Yu X."/>
            <person name="Zou P."/>
            <person name="Chen C."/>
            <person name="Chang X."/>
            <person name="Wang W."/>
            <person name="Lv Y."/>
            <person name="Sun Y."/>
            <person name="Ma L."/>
            <person name="Shen B."/>
            <person name="Zhu C."/>
        </authorList>
    </citation>
    <scope>NUCLEOTIDE SEQUENCE [LARGE SCALE GENOMIC DNA]</scope>
</reference>
<evidence type="ECO:0000313" key="1">
    <source>
        <dbReference type="EMBL" id="KFB37930.1"/>
    </source>
</evidence>
<dbReference type="VEuPathDB" id="VectorBase:ASIC005254"/>
<gene>
    <name evidence="1" type="ORF">ZHAS_00005254</name>
</gene>
<dbReference type="EMBL" id="KE524855">
    <property type="protein sequence ID" value="KFB37930.1"/>
    <property type="molecule type" value="Genomic_DNA"/>
</dbReference>
<name>A0A084VIY6_ANOSI</name>
<evidence type="ECO:0000313" key="2">
    <source>
        <dbReference type="EnsemblMetazoa" id="ASIC005254-PA"/>
    </source>
</evidence>
<evidence type="ECO:0000313" key="3">
    <source>
        <dbReference type="Proteomes" id="UP000030765"/>
    </source>
</evidence>
<dbReference type="AlphaFoldDB" id="A0A084VIY6"/>
<dbReference type="EMBL" id="ATLV01013417">
    <property type="status" value="NOT_ANNOTATED_CDS"/>
    <property type="molecule type" value="Genomic_DNA"/>
</dbReference>
<dbReference type="EnsemblMetazoa" id="ASIC005254-RA">
    <property type="protein sequence ID" value="ASIC005254-PA"/>
    <property type="gene ID" value="ASIC005254"/>
</dbReference>
<organism evidence="1">
    <name type="scientific">Anopheles sinensis</name>
    <name type="common">Mosquito</name>
    <dbReference type="NCBI Taxonomy" id="74873"/>
    <lineage>
        <taxon>Eukaryota</taxon>
        <taxon>Metazoa</taxon>
        <taxon>Ecdysozoa</taxon>
        <taxon>Arthropoda</taxon>
        <taxon>Hexapoda</taxon>
        <taxon>Insecta</taxon>
        <taxon>Pterygota</taxon>
        <taxon>Neoptera</taxon>
        <taxon>Endopterygota</taxon>
        <taxon>Diptera</taxon>
        <taxon>Nematocera</taxon>
        <taxon>Culicoidea</taxon>
        <taxon>Culicidae</taxon>
        <taxon>Anophelinae</taxon>
        <taxon>Anopheles</taxon>
    </lineage>
</organism>
<keyword evidence="3" id="KW-1185">Reference proteome</keyword>
<protein>
    <submittedName>
        <fullName evidence="1 2">Microsomal omega6 desaturase enzyme</fullName>
    </submittedName>
</protein>